<evidence type="ECO:0000256" key="2">
    <source>
        <dbReference type="ARBA" id="ARBA00022475"/>
    </source>
</evidence>
<dbReference type="PANTHER" id="PTHR30213">
    <property type="entry name" value="INNER MEMBRANE PROTEIN YHJD"/>
    <property type="match status" value="1"/>
</dbReference>
<comment type="caution">
    <text evidence="7">The sequence shown here is derived from an EMBL/GenBank/DDBJ whole genome shotgun (WGS) entry which is preliminary data.</text>
</comment>
<feature type="transmembrane region" description="Helical" evidence="6">
    <location>
        <begin position="189"/>
        <end position="208"/>
    </location>
</feature>
<dbReference type="PIRSF" id="PIRSF035875">
    <property type="entry name" value="RNase_BN"/>
    <property type="match status" value="1"/>
</dbReference>
<dbReference type="NCBIfam" id="TIGR00765">
    <property type="entry name" value="yihY_not_rbn"/>
    <property type="match status" value="1"/>
</dbReference>
<name>A0ABT6KNI4_9MICO</name>
<feature type="transmembrane region" description="Helical" evidence="6">
    <location>
        <begin position="254"/>
        <end position="276"/>
    </location>
</feature>
<evidence type="ECO:0000256" key="1">
    <source>
        <dbReference type="ARBA" id="ARBA00004651"/>
    </source>
</evidence>
<feature type="transmembrane region" description="Helical" evidence="6">
    <location>
        <begin position="220"/>
        <end position="242"/>
    </location>
</feature>
<protein>
    <submittedName>
        <fullName evidence="7">Membrane protein</fullName>
    </submittedName>
</protein>
<keyword evidence="5 6" id="KW-0472">Membrane</keyword>
<dbReference type="Proteomes" id="UP001160142">
    <property type="component" value="Unassembled WGS sequence"/>
</dbReference>
<evidence type="ECO:0000256" key="4">
    <source>
        <dbReference type="ARBA" id="ARBA00022989"/>
    </source>
</evidence>
<evidence type="ECO:0000313" key="8">
    <source>
        <dbReference type="Proteomes" id="UP001160142"/>
    </source>
</evidence>
<evidence type="ECO:0000256" key="6">
    <source>
        <dbReference type="SAM" id="Phobius"/>
    </source>
</evidence>
<keyword evidence="3 6" id="KW-0812">Transmembrane</keyword>
<keyword evidence="8" id="KW-1185">Reference proteome</keyword>
<sequence length="330" mass="36174">MSAEPPTTRGLPRRYWAFAARRAWHGFLRHRGIDSAASLSFFAALAFFPAALAIVSALAIGNGDRATTFLLSIFDEVARPETVDTIREPLEALLTIGNPGIALAIGLVLSLWSLASYGTAFGRAVNGAYEVQEGRQVWRFRGLMLVVAVFLLLMFTAIVALLLTTPRVSSAIGRTVGIGAPWTIAFDVVRWPLLVALVALVMAVLYYASPNVKHERIRWVSHGTLFAVTVWLLVTLAFALYVTTVAPYDRIYGWLGGGLALLLWLYVSNLVLVIGAEVDAEVMRIRQLSSGMASEESIQVALRDTKRNLMLARQRADDEAEGRAIREENS</sequence>
<organism evidence="7 8">
    <name type="scientific">Antiquaquibacter oligotrophicus</name>
    <dbReference type="NCBI Taxonomy" id="2880260"/>
    <lineage>
        <taxon>Bacteria</taxon>
        <taxon>Bacillati</taxon>
        <taxon>Actinomycetota</taxon>
        <taxon>Actinomycetes</taxon>
        <taxon>Micrococcales</taxon>
        <taxon>Microbacteriaceae</taxon>
        <taxon>Antiquaquibacter</taxon>
    </lineage>
</organism>
<keyword evidence="4 6" id="KW-1133">Transmembrane helix</keyword>
<keyword evidence="2" id="KW-1003">Cell membrane</keyword>
<dbReference type="RefSeq" id="WP_322132985.1">
    <property type="nucleotide sequence ID" value="NZ_CP085036.1"/>
</dbReference>
<gene>
    <name evidence="7" type="ORF">M2152_000824</name>
</gene>
<evidence type="ECO:0000256" key="3">
    <source>
        <dbReference type="ARBA" id="ARBA00022692"/>
    </source>
</evidence>
<feature type="transmembrane region" description="Helical" evidence="6">
    <location>
        <begin position="142"/>
        <end position="163"/>
    </location>
</feature>
<feature type="transmembrane region" description="Helical" evidence="6">
    <location>
        <begin position="39"/>
        <end position="60"/>
    </location>
</feature>
<evidence type="ECO:0000256" key="5">
    <source>
        <dbReference type="ARBA" id="ARBA00023136"/>
    </source>
</evidence>
<comment type="subcellular location">
    <subcellularLocation>
        <location evidence="1">Cell membrane</location>
        <topology evidence="1">Multi-pass membrane protein</topology>
    </subcellularLocation>
</comment>
<evidence type="ECO:0000313" key="7">
    <source>
        <dbReference type="EMBL" id="MDH6180642.1"/>
    </source>
</evidence>
<dbReference type="Pfam" id="PF03631">
    <property type="entry name" value="Virul_fac_BrkB"/>
    <property type="match status" value="1"/>
</dbReference>
<accession>A0ABT6KNI4</accession>
<reference evidence="7 8" key="1">
    <citation type="submission" date="2023-04" db="EMBL/GenBank/DDBJ databases">
        <title>Genome Encyclopedia of Bacteria and Archaea VI: Functional Genomics of Type Strains.</title>
        <authorList>
            <person name="Whitman W."/>
        </authorList>
    </citation>
    <scope>NUCLEOTIDE SEQUENCE [LARGE SCALE GENOMIC DNA]</scope>
    <source>
        <strain evidence="7 8">SG_E_30_P1</strain>
    </source>
</reference>
<dbReference type="PANTHER" id="PTHR30213:SF0">
    <property type="entry name" value="UPF0761 MEMBRANE PROTEIN YIHY"/>
    <property type="match status" value="1"/>
</dbReference>
<dbReference type="InterPro" id="IPR017039">
    <property type="entry name" value="Virul_fac_BrkB"/>
</dbReference>
<dbReference type="EMBL" id="JARXVQ010000001">
    <property type="protein sequence ID" value="MDH6180642.1"/>
    <property type="molecule type" value="Genomic_DNA"/>
</dbReference>
<proteinExistence type="predicted"/>
<feature type="transmembrane region" description="Helical" evidence="6">
    <location>
        <begin position="100"/>
        <end position="121"/>
    </location>
</feature>